<keyword evidence="9" id="KW-1185">Reference proteome</keyword>
<dbReference type="SMART" id="SM00091">
    <property type="entry name" value="PAS"/>
    <property type="match status" value="3"/>
</dbReference>
<name>A0ABV6FN64_9BACT</name>
<keyword evidence="3" id="KW-0597">Phosphoprotein</keyword>
<dbReference type="SUPFAM" id="SSF47384">
    <property type="entry name" value="Homodimeric domain of signal transducing histidine kinase"/>
    <property type="match status" value="1"/>
</dbReference>
<dbReference type="InterPro" id="IPR005467">
    <property type="entry name" value="His_kinase_dom"/>
</dbReference>
<dbReference type="CDD" id="cd00130">
    <property type="entry name" value="PAS"/>
    <property type="match status" value="2"/>
</dbReference>
<dbReference type="Gene3D" id="1.10.287.130">
    <property type="match status" value="1"/>
</dbReference>
<dbReference type="InterPro" id="IPR013655">
    <property type="entry name" value="PAS_fold_3"/>
</dbReference>
<proteinExistence type="predicted"/>
<dbReference type="SMART" id="SM00387">
    <property type="entry name" value="HATPase_c"/>
    <property type="match status" value="1"/>
</dbReference>
<dbReference type="InterPro" id="IPR029016">
    <property type="entry name" value="GAF-like_dom_sf"/>
</dbReference>
<dbReference type="InterPro" id="IPR036097">
    <property type="entry name" value="HisK_dim/P_sf"/>
</dbReference>
<dbReference type="InterPro" id="IPR000014">
    <property type="entry name" value="PAS"/>
</dbReference>
<evidence type="ECO:0000256" key="5">
    <source>
        <dbReference type="ARBA" id="ARBA00022777"/>
    </source>
</evidence>
<dbReference type="Pfam" id="PF13185">
    <property type="entry name" value="GAF_2"/>
    <property type="match status" value="1"/>
</dbReference>
<reference evidence="8 9" key="1">
    <citation type="submission" date="2024-09" db="EMBL/GenBank/DDBJ databases">
        <authorList>
            <person name="Sun Q."/>
            <person name="Mori K."/>
        </authorList>
    </citation>
    <scope>NUCLEOTIDE SEQUENCE [LARGE SCALE GENOMIC DNA]</scope>
    <source>
        <strain evidence="8 9">CCM 7650</strain>
    </source>
</reference>
<evidence type="ECO:0000256" key="4">
    <source>
        <dbReference type="ARBA" id="ARBA00022679"/>
    </source>
</evidence>
<dbReference type="PANTHER" id="PTHR43304">
    <property type="entry name" value="PHYTOCHROME-LIKE PROTEIN CPH1"/>
    <property type="match status" value="1"/>
</dbReference>
<dbReference type="PROSITE" id="PS50113">
    <property type="entry name" value="PAC"/>
    <property type="match status" value="1"/>
</dbReference>
<dbReference type="InterPro" id="IPR003594">
    <property type="entry name" value="HATPase_dom"/>
</dbReference>
<keyword evidence="4" id="KW-0808">Transferase</keyword>
<dbReference type="Pfam" id="PF02518">
    <property type="entry name" value="HATPase_c"/>
    <property type="match status" value="1"/>
</dbReference>
<dbReference type="PROSITE" id="PS50109">
    <property type="entry name" value="HIS_KIN"/>
    <property type="match status" value="1"/>
</dbReference>
<dbReference type="SMART" id="SM00065">
    <property type="entry name" value="GAF"/>
    <property type="match status" value="1"/>
</dbReference>
<dbReference type="PRINTS" id="PR00344">
    <property type="entry name" value="BCTRLSENSOR"/>
</dbReference>
<evidence type="ECO:0000259" key="7">
    <source>
        <dbReference type="PROSITE" id="PS50113"/>
    </source>
</evidence>
<evidence type="ECO:0000313" key="9">
    <source>
        <dbReference type="Proteomes" id="UP001589797"/>
    </source>
</evidence>
<dbReference type="Gene3D" id="3.30.450.40">
    <property type="match status" value="1"/>
</dbReference>
<evidence type="ECO:0000259" key="6">
    <source>
        <dbReference type="PROSITE" id="PS50109"/>
    </source>
</evidence>
<dbReference type="InterPro" id="IPR003018">
    <property type="entry name" value="GAF"/>
</dbReference>
<sequence>MTRGSKKQFHNILLTLKRYQDSTFELLYISSEIRRILSHGDKFYQEKFFNEIFPTLPEGIFEYLFKKLGTGDQITCPILINKSSFQFVEIEGYVIAQEDQSYLINALITPKEWENNIKFSWLMDQKQGAIYSGLPQENKVKTFEEWKSFILKKFDFFNGVILDKFPQSKEVLRTTIFPNHLYLSKTALSSQFCLIELEYFQKAKEHIQEELPFVQEDLIYYEFDRKTDSLQLSGALENILGYSKSYFDDFKVENWEKLIHPEDLHLYQRRFEHSNRVIYRVLHRNDYYVFVEDQVKEFKSKKKEQNIFLGIISDITALKEIEKDLMDKKSVLDELTGVVPGMVYLMKALPDYSHKFLFISDGCQQLTELDPNDIITDENNLEKVIHPEDLQQVKDADKKAYLTDSKFESYFRIVTPSGKEKWVYGASNRLRQYENESIWAGIFVDFTYTKQKELESSLNLKRYKTLFEENPLPIFQYDQNGKILDVNKTFIQKIDIQDPNLLIGNNMFEFLGDNPITKAYLDSIENGYGFYEGPYISYFNNKLFHLRMNAKELESGKTYQAILEDISEQEYVHNIISELTEKTSKFSGKRFFDELTQFIANRMGMEYCFIAEVDEEKTTANLISFFKKGVMQNPYSYQLENTPCLDCVTNNEPFIILTDAYKKYQDDKPLVDMGINTYMGVPISDLNDKRLGLLVLMDEKPKPYHAKITDLLKILADRIGAELSRLNFEKRLIASEQLFRSIAENFPKGKIDVLDRQFTYIYTEGKEYQSMGVTAHNLLGTSFLAKYSNYKVREKVKTHLERIFTGETESFEVNLDDQNYLKIGVPLVNNQGEIDRILIVTQNITESKHAEQEREQLIKDLKSQNEELQRFAYITSHNLRAPIVNITSLLDLYDDKNPENPENKEVIENLKVSTNILNGTLEDLIEVVSIKKNKIPKIELINFLQLTQNVEKSLSKQIADSRAEIHKDFTKAPNINYIYSHLENFMMNLLTNAIKYKHPDRHPVIFIRTSLEGDYTLLTFEDNGIGINLERYGDRLFGLYQRFHSHVEGKGLGLYLVREQIRAHDGNLKVESTVGKGTRFKIYLRNMKLSLNKISPKENVV</sequence>
<organism evidence="8 9">
    <name type="scientific">Fontibacter flavus</name>
    <dbReference type="NCBI Taxonomy" id="654838"/>
    <lineage>
        <taxon>Bacteria</taxon>
        <taxon>Pseudomonadati</taxon>
        <taxon>Bacteroidota</taxon>
        <taxon>Cytophagia</taxon>
        <taxon>Cytophagales</taxon>
        <taxon>Cyclobacteriaceae</taxon>
        <taxon>Fontibacter</taxon>
    </lineage>
</organism>
<protein>
    <recommendedName>
        <fullName evidence="2">histidine kinase</fullName>
        <ecNumber evidence="2">2.7.13.3</ecNumber>
    </recommendedName>
</protein>
<dbReference type="EMBL" id="JBHLWI010000002">
    <property type="protein sequence ID" value="MFC0261313.1"/>
    <property type="molecule type" value="Genomic_DNA"/>
</dbReference>
<feature type="domain" description="Histidine kinase" evidence="6">
    <location>
        <begin position="874"/>
        <end position="1088"/>
    </location>
</feature>
<keyword evidence="5" id="KW-0418">Kinase</keyword>
<dbReference type="Gene3D" id="3.30.450.20">
    <property type="entry name" value="PAS domain"/>
    <property type="match status" value="4"/>
</dbReference>
<evidence type="ECO:0000256" key="2">
    <source>
        <dbReference type="ARBA" id="ARBA00012438"/>
    </source>
</evidence>
<dbReference type="InterPro" id="IPR052162">
    <property type="entry name" value="Sensor_kinase/Photoreceptor"/>
</dbReference>
<evidence type="ECO:0000256" key="3">
    <source>
        <dbReference type="ARBA" id="ARBA00022553"/>
    </source>
</evidence>
<dbReference type="InterPro" id="IPR000700">
    <property type="entry name" value="PAS-assoc_C"/>
</dbReference>
<dbReference type="NCBIfam" id="TIGR00229">
    <property type="entry name" value="sensory_box"/>
    <property type="match status" value="1"/>
</dbReference>
<dbReference type="Gene3D" id="3.30.565.10">
    <property type="entry name" value="Histidine kinase-like ATPase, C-terminal domain"/>
    <property type="match status" value="1"/>
</dbReference>
<evidence type="ECO:0000313" key="8">
    <source>
        <dbReference type="EMBL" id="MFC0261313.1"/>
    </source>
</evidence>
<dbReference type="RefSeq" id="WP_382385767.1">
    <property type="nucleotide sequence ID" value="NZ_JBHLWI010000002.1"/>
</dbReference>
<feature type="domain" description="PAC" evidence="7">
    <location>
        <begin position="275"/>
        <end position="327"/>
    </location>
</feature>
<comment type="catalytic activity">
    <reaction evidence="1">
        <text>ATP + protein L-histidine = ADP + protein N-phospho-L-histidine.</text>
        <dbReference type="EC" id="2.7.13.3"/>
    </reaction>
</comment>
<dbReference type="PANTHER" id="PTHR43304:SF1">
    <property type="entry name" value="PAC DOMAIN-CONTAINING PROTEIN"/>
    <property type="match status" value="1"/>
</dbReference>
<accession>A0ABV6FN64</accession>
<dbReference type="InterPro" id="IPR035965">
    <property type="entry name" value="PAS-like_dom_sf"/>
</dbReference>
<dbReference type="SUPFAM" id="SSF55874">
    <property type="entry name" value="ATPase domain of HSP90 chaperone/DNA topoisomerase II/histidine kinase"/>
    <property type="match status" value="1"/>
</dbReference>
<evidence type="ECO:0000256" key="1">
    <source>
        <dbReference type="ARBA" id="ARBA00000085"/>
    </source>
</evidence>
<dbReference type="SUPFAM" id="SSF55781">
    <property type="entry name" value="GAF domain-like"/>
    <property type="match status" value="1"/>
</dbReference>
<dbReference type="InterPro" id="IPR004358">
    <property type="entry name" value="Sig_transdc_His_kin-like_C"/>
</dbReference>
<comment type="caution">
    <text evidence="8">The sequence shown here is derived from an EMBL/GenBank/DDBJ whole genome shotgun (WGS) entry which is preliminary data.</text>
</comment>
<dbReference type="EC" id="2.7.13.3" evidence="2"/>
<dbReference type="InterPro" id="IPR036890">
    <property type="entry name" value="HATPase_C_sf"/>
</dbReference>
<gene>
    <name evidence="8" type="ORF">ACFFIP_01365</name>
</gene>
<dbReference type="Pfam" id="PF08447">
    <property type="entry name" value="PAS_3"/>
    <property type="match status" value="2"/>
</dbReference>
<dbReference type="Pfam" id="PF13426">
    <property type="entry name" value="PAS_9"/>
    <property type="match status" value="1"/>
</dbReference>
<dbReference type="Proteomes" id="UP001589797">
    <property type="component" value="Unassembled WGS sequence"/>
</dbReference>
<dbReference type="SUPFAM" id="SSF55785">
    <property type="entry name" value="PYP-like sensor domain (PAS domain)"/>
    <property type="match status" value="4"/>
</dbReference>